<name>A0ABN3QQP1_9ACTN</name>
<evidence type="ECO:0000259" key="1">
    <source>
        <dbReference type="PROSITE" id="PS51186"/>
    </source>
</evidence>
<dbReference type="InterPro" id="IPR000182">
    <property type="entry name" value="GNAT_dom"/>
</dbReference>
<dbReference type="Pfam" id="PF00583">
    <property type="entry name" value="Acetyltransf_1"/>
    <property type="match status" value="1"/>
</dbReference>
<keyword evidence="3" id="KW-1185">Reference proteome</keyword>
<dbReference type="InterPro" id="IPR017255">
    <property type="entry name" value="AcTrfase_GNAT_prd"/>
</dbReference>
<dbReference type="PANTHER" id="PTHR43072">
    <property type="entry name" value="N-ACETYLTRANSFERASE"/>
    <property type="match status" value="1"/>
</dbReference>
<dbReference type="Proteomes" id="UP001501447">
    <property type="component" value="Unassembled WGS sequence"/>
</dbReference>
<feature type="domain" description="N-acetyltransferase" evidence="1">
    <location>
        <begin position="11"/>
        <end position="157"/>
    </location>
</feature>
<dbReference type="CDD" id="cd04301">
    <property type="entry name" value="NAT_SF"/>
    <property type="match status" value="1"/>
</dbReference>
<comment type="caution">
    <text evidence="2">The sequence shown here is derived from an EMBL/GenBank/DDBJ whole genome shotgun (WGS) entry which is preliminary data.</text>
</comment>
<dbReference type="PANTHER" id="PTHR43072:SF36">
    <property type="entry name" value="RIBOSOMAL-PROTEIN-ALANINE ACETYLTRANSFERASE"/>
    <property type="match status" value="1"/>
</dbReference>
<dbReference type="InterPro" id="IPR016181">
    <property type="entry name" value="Acyl_CoA_acyltransferase"/>
</dbReference>
<dbReference type="PROSITE" id="PS51186">
    <property type="entry name" value="GNAT"/>
    <property type="match status" value="1"/>
</dbReference>
<dbReference type="Gene3D" id="3.40.630.30">
    <property type="match status" value="1"/>
</dbReference>
<gene>
    <name evidence="2" type="ORF">GCM10009863_55910</name>
</gene>
<accession>A0ABN3QQP1</accession>
<evidence type="ECO:0000313" key="2">
    <source>
        <dbReference type="EMBL" id="GAA2632683.1"/>
    </source>
</evidence>
<reference evidence="2 3" key="1">
    <citation type="journal article" date="2019" name="Int. J. Syst. Evol. Microbiol.">
        <title>The Global Catalogue of Microorganisms (GCM) 10K type strain sequencing project: providing services to taxonomists for standard genome sequencing and annotation.</title>
        <authorList>
            <consortium name="The Broad Institute Genomics Platform"/>
            <consortium name="The Broad Institute Genome Sequencing Center for Infectious Disease"/>
            <person name="Wu L."/>
            <person name="Ma J."/>
        </authorList>
    </citation>
    <scope>NUCLEOTIDE SEQUENCE [LARGE SCALE GENOMIC DNA]</scope>
    <source>
        <strain evidence="2 3">JCM 16373</strain>
    </source>
</reference>
<protein>
    <submittedName>
        <fullName evidence="2">GNAT family N-acetyltransferase</fullName>
    </submittedName>
</protein>
<sequence length="157" mass="17212">MPAMTSDALPYTVRAARPEDYDTLVAVVDEWWGRPASRDLTRVFLDHFHATSLVAQEPDGSPAGFVIGFLSPSNPACAYIHFAGVAPGRRRAGLARDLYERFFARARAEGRTVVKAITSPVNTRSIAFHTALGFTASDPLPDYDGPGLDRVTFRMEL</sequence>
<dbReference type="PIRSF" id="PIRSF037663">
    <property type="entry name" value="Acetyltransf_GNAT_prd"/>
    <property type="match status" value="1"/>
</dbReference>
<organism evidence="2 3">
    <name type="scientific">Streptomyces axinellae</name>
    <dbReference type="NCBI Taxonomy" id="552788"/>
    <lineage>
        <taxon>Bacteria</taxon>
        <taxon>Bacillati</taxon>
        <taxon>Actinomycetota</taxon>
        <taxon>Actinomycetes</taxon>
        <taxon>Kitasatosporales</taxon>
        <taxon>Streptomycetaceae</taxon>
        <taxon>Streptomyces</taxon>
    </lineage>
</organism>
<evidence type="ECO:0000313" key="3">
    <source>
        <dbReference type="Proteomes" id="UP001501447"/>
    </source>
</evidence>
<dbReference type="SUPFAM" id="SSF55729">
    <property type="entry name" value="Acyl-CoA N-acyltransferases (Nat)"/>
    <property type="match status" value="1"/>
</dbReference>
<proteinExistence type="predicted"/>
<dbReference type="EMBL" id="BAAARJ010000021">
    <property type="protein sequence ID" value="GAA2632683.1"/>
    <property type="molecule type" value="Genomic_DNA"/>
</dbReference>